<keyword evidence="1" id="KW-0805">Transcription regulation</keyword>
<dbReference type="GO" id="GO:0003700">
    <property type="term" value="F:DNA-binding transcription factor activity"/>
    <property type="evidence" value="ECO:0007669"/>
    <property type="project" value="InterPro"/>
</dbReference>
<protein>
    <submittedName>
        <fullName evidence="5">Helix-turn-helix transcriptional regulator</fullName>
    </submittedName>
</protein>
<dbReference type="PANTHER" id="PTHR43280">
    <property type="entry name" value="ARAC-FAMILY TRANSCRIPTIONAL REGULATOR"/>
    <property type="match status" value="1"/>
</dbReference>
<dbReference type="AlphaFoldDB" id="A0A931E8F9"/>
<evidence type="ECO:0000256" key="3">
    <source>
        <dbReference type="ARBA" id="ARBA00023163"/>
    </source>
</evidence>
<evidence type="ECO:0000313" key="6">
    <source>
        <dbReference type="Proteomes" id="UP000628448"/>
    </source>
</evidence>
<dbReference type="PROSITE" id="PS01124">
    <property type="entry name" value="HTH_ARAC_FAMILY_2"/>
    <property type="match status" value="1"/>
</dbReference>
<dbReference type="InterPro" id="IPR018060">
    <property type="entry name" value="HTH_AraC"/>
</dbReference>
<dbReference type="Gene3D" id="1.10.10.60">
    <property type="entry name" value="Homeodomain-like"/>
    <property type="match status" value="1"/>
</dbReference>
<organism evidence="5 6">
    <name type="scientific">Panacibacter microcysteis</name>
    <dbReference type="NCBI Taxonomy" id="2793269"/>
    <lineage>
        <taxon>Bacteria</taxon>
        <taxon>Pseudomonadati</taxon>
        <taxon>Bacteroidota</taxon>
        <taxon>Chitinophagia</taxon>
        <taxon>Chitinophagales</taxon>
        <taxon>Chitinophagaceae</taxon>
        <taxon>Panacibacter</taxon>
    </lineage>
</organism>
<dbReference type="SUPFAM" id="SSF46689">
    <property type="entry name" value="Homeodomain-like"/>
    <property type="match status" value="1"/>
</dbReference>
<dbReference type="GO" id="GO:0043565">
    <property type="term" value="F:sequence-specific DNA binding"/>
    <property type="evidence" value="ECO:0007669"/>
    <property type="project" value="InterPro"/>
</dbReference>
<dbReference type="Proteomes" id="UP000628448">
    <property type="component" value="Unassembled WGS sequence"/>
</dbReference>
<feature type="domain" description="HTH araC/xylS-type" evidence="4">
    <location>
        <begin position="89"/>
        <end position="168"/>
    </location>
</feature>
<dbReference type="PANTHER" id="PTHR43280:SF2">
    <property type="entry name" value="HTH-TYPE TRANSCRIPTIONAL REGULATOR EXSA"/>
    <property type="match status" value="1"/>
</dbReference>
<evidence type="ECO:0000259" key="4">
    <source>
        <dbReference type="PROSITE" id="PS01124"/>
    </source>
</evidence>
<dbReference type="EMBL" id="JADWYR010000002">
    <property type="protein sequence ID" value="MBG9377210.1"/>
    <property type="molecule type" value="Genomic_DNA"/>
</dbReference>
<keyword evidence="6" id="KW-1185">Reference proteome</keyword>
<keyword evidence="3" id="KW-0804">Transcription</keyword>
<accession>A0A931E8F9</accession>
<proteinExistence type="predicted"/>
<dbReference type="SMART" id="SM00342">
    <property type="entry name" value="HTH_ARAC"/>
    <property type="match status" value="1"/>
</dbReference>
<evidence type="ECO:0000256" key="1">
    <source>
        <dbReference type="ARBA" id="ARBA00023015"/>
    </source>
</evidence>
<sequence length="179" mass="20808">MVSLRCKMVVQTCCDQLKLSCKQIDLGEVEFLEALSPQQLEELKACLSKYGLRLMDDRRSMLVEQIKAVVIEMVHYLDELPDVKYSVYISEKLGKNYTYLANLFSEVKGITLEHYIILHKIEKIKELMLYDELSLSEIAYKLDYSSPAHLSNQFKKITGLTPSFFKKLKQKRSMPLEDL</sequence>
<dbReference type="Pfam" id="PF12833">
    <property type="entry name" value="HTH_18"/>
    <property type="match status" value="1"/>
</dbReference>
<keyword evidence="2" id="KW-0238">DNA-binding</keyword>
<evidence type="ECO:0000313" key="5">
    <source>
        <dbReference type="EMBL" id="MBG9377210.1"/>
    </source>
</evidence>
<evidence type="ECO:0000256" key="2">
    <source>
        <dbReference type="ARBA" id="ARBA00023125"/>
    </source>
</evidence>
<gene>
    <name evidence="5" type="ORF">I5907_13280</name>
</gene>
<comment type="caution">
    <text evidence="5">The sequence shown here is derived from an EMBL/GenBank/DDBJ whole genome shotgun (WGS) entry which is preliminary data.</text>
</comment>
<reference evidence="5" key="1">
    <citation type="submission" date="2020-11" db="EMBL/GenBank/DDBJ databases">
        <title>Bacterial whole genome sequence for Panacibacter sp. DH6.</title>
        <authorList>
            <person name="Le V."/>
            <person name="Ko S."/>
            <person name="Ahn C.-Y."/>
            <person name="Oh H.-M."/>
        </authorList>
    </citation>
    <scope>NUCLEOTIDE SEQUENCE</scope>
    <source>
        <strain evidence="5">DH6</strain>
    </source>
</reference>
<name>A0A931E8F9_9BACT</name>
<dbReference type="InterPro" id="IPR009057">
    <property type="entry name" value="Homeodomain-like_sf"/>
</dbReference>